<gene>
    <name evidence="2" type="ORF">H9874_04600</name>
</gene>
<reference evidence="2" key="2">
    <citation type="submission" date="2021-04" db="EMBL/GenBank/DDBJ databases">
        <authorList>
            <person name="Gilroy R."/>
        </authorList>
    </citation>
    <scope>NUCLEOTIDE SEQUENCE</scope>
    <source>
        <strain evidence="2">ChiSxjej5B17-1746</strain>
    </source>
</reference>
<feature type="region of interest" description="Disordered" evidence="1">
    <location>
        <begin position="53"/>
        <end position="75"/>
    </location>
</feature>
<reference evidence="2" key="1">
    <citation type="journal article" date="2021" name="PeerJ">
        <title>Extensive microbial diversity within the chicken gut microbiome revealed by metagenomics and culture.</title>
        <authorList>
            <person name="Gilroy R."/>
            <person name="Ravi A."/>
            <person name="Getino M."/>
            <person name="Pursley I."/>
            <person name="Horton D.L."/>
            <person name="Alikhan N.F."/>
            <person name="Baker D."/>
            <person name="Gharbi K."/>
            <person name="Hall N."/>
            <person name="Watson M."/>
            <person name="Adriaenssens E.M."/>
            <person name="Foster-Nyarko E."/>
            <person name="Jarju S."/>
            <person name="Secka A."/>
            <person name="Antonio M."/>
            <person name="Oren A."/>
            <person name="Chaudhuri R.R."/>
            <person name="La Ragione R."/>
            <person name="Hildebrand F."/>
            <person name="Pallen M.J."/>
        </authorList>
    </citation>
    <scope>NUCLEOTIDE SEQUENCE</scope>
    <source>
        <strain evidence="2">ChiSxjej5B17-1746</strain>
    </source>
</reference>
<feature type="compositionally biased region" description="Low complexity" evidence="1">
    <location>
        <begin position="53"/>
        <end position="65"/>
    </location>
</feature>
<protein>
    <submittedName>
        <fullName evidence="2">Uncharacterized protein</fullName>
    </submittedName>
</protein>
<name>A0A9D1R061_9BACT</name>
<proteinExistence type="predicted"/>
<evidence type="ECO:0000256" key="1">
    <source>
        <dbReference type="SAM" id="MobiDB-lite"/>
    </source>
</evidence>
<evidence type="ECO:0000313" key="3">
    <source>
        <dbReference type="Proteomes" id="UP000824264"/>
    </source>
</evidence>
<sequence>MTAAFFADVTSSPRARRQVYCAPGNGGTARPPPRVRGDKIVALSLPAWDGETAGSVASGTAATSSRLAAEGRAAS</sequence>
<dbReference type="Proteomes" id="UP000824264">
    <property type="component" value="Unassembled WGS sequence"/>
</dbReference>
<organism evidence="2 3">
    <name type="scientific">Candidatus Bilophila faecipullorum</name>
    <dbReference type="NCBI Taxonomy" id="2838482"/>
    <lineage>
        <taxon>Bacteria</taxon>
        <taxon>Pseudomonadati</taxon>
        <taxon>Thermodesulfobacteriota</taxon>
        <taxon>Desulfovibrionia</taxon>
        <taxon>Desulfovibrionales</taxon>
        <taxon>Desulfovibrionaceae</taxon>
        <taxon>Bilophila</taxon>
    </lineage>
</organism>
<comment type="caution">
    <text evidence="2">The sequence shown here is derived from an EMBL/GenBank/DDBJ whole genome shotgun (WGS) entry which is preliminary data.</text>
</comment>
<dbReference type="EMBL" id="DXGI01000163">
    <property type="protein sequence ID" value="HIW78410.1"/>
    <property type="molecule type" value="Genomic_DNA"/>
</dbReference>
<evidence type="ECO:0000313" key="2">
    <source>
        <dbReference type="EMBL" id="HIW78410.1"/>
    </source>
</evidence>
<accession>A0A9D1R061</accession>
<dbReference type="AlphaFoldDB" id="A0A9D1R061"/>